<organism evidence="1 2">
    <name type="scientific">Aspergillus costaricaensis CBS 115574</name>
    <dbReference type="NCBI Taxonomy" id="1448317"/>
    <lineage>
        <taxon>Eukaryota</taxon>
        <taxon>Fungi</taxon>
        <taxon>Dikarya</taxon>
        <taxon>Ascomycota</taxon>
        <taxon>Pezizomycotina</taxon>
        <taxon>Eurotiomycetes</taxon>
        <taxon>Eurotiomycetidae</taxon>
        <taxon>Eurotiales</taxon>
        <taxon>Aspergillaceae</taxon>
        <taxon>Aspergillus</taxon>
        <taxon>Aspergillus subgen. Circumdati</taxon>
    </lineage>
</organism>
<evidence type="ECO:0000313" key="2">
    <source>
        <dbReference type="Proteomes" id="UP000249748"/>
    </source>
</evidence>
<name>A0ACD1I1G0_9EURO</name>
<dbReference type="EMBL" id="KZ824582">
    <property type="protein sequence ID" value="RAK83830.1"/>
    <property type="molecule type" value="Genomic_DNA"/>
</dbReference>
<gene>
    <name evidence="1" type="ORF">BO79DRAFT_61327</name>
</gene>
<keyword evidence="2" id="KW-1185">Reference proteome</keyword>
<evidence type="ECO:0000313" key="1">
    <source>
        <dbReference type="EMBL" id="RAK83830.1"/>
    </source>
</evidence>
<dbReference type="Proteomes" id="UP000249748">
    <property type="component" value="Unassembled WGS sequence"/>
</dbReference>
<proteinExistence type="predicted"/>
<reference evidence="1" key="1">
    <citation type="submission" date="2018-02" db="EMBL/GenBank/DDBJ databases">
        <title>The genomes of Aspergillus section Nigri reveals drivers in fungal speciation.</title>
        <authorList>
            <consortium name="DOE Joint Genome Institute"/>
            <person name="Vesth T.C."/>
            <person name="Nybo J."/>
            <person name="Theobald S."/>
            <person name="Brandl J."/>
            <person name="Frisvad J.C."/>
            <person name="Nielsen K.F."/>
            <person name="Lyhne E.K."/>
            <person name="Kogle M.E."/>
            <person name="Kuo A."/>
            <person name="Riley R."/>
            <person name="Clum A."/>
            <person name="Nolan M."/>
            <person name="Lipzen A."/>
            <person name="Salamov A."/>
            <person name="Henrissat B."/>
            <person name="Wiebenga A."/>
            <person name="De vries R.P."/>
            <person name="Grigoriev I.V."/>
            <person name="Mortensen U.H."/>
            <person name="Andersen M.R."/>
            <person name="Baker S.E."/>
        </authorList>
    </citation>
    <scope>NUCLEOTIDE SEQUENCE</scope>
    <source>
        <strain evidence="1">CBS 115574</strain>
    </source>
</reference>
<accession>A0ACD1I1G0</accession>
<sequence length="110" mass="12078">MSGGGGHALVVSHSPSWLTPDICQAANSKSPVGIWGGGCCMDKRRIADRQRPDIVADLLEPTYLPPAERAIRTVLAPIKCLLSLLTTTWRKPHVFLFCCFDINLLFSFPL</sequence>
<protein>
    <submittedName>
        <fullName evidence="1">Uncharacterized protein</fullName>
    </submittedName>
</protein>